<gene>
    <name evidence="5" type="ORF">FM119_11930</name>
</gene>
<name>A0A1R4K7Y3_9MICO</name>
<dbReference type="RefSeq" id="WP_087138388.1">
    <property type="nucleotide sequence ID" value="NZ_FUKR01000070.1"/>
</dbReference>
<dbReference type="Gene3D" id="1.10.10.10">
    <property type="entry name" value="Winged helix-like DNA-binding domain superfamily/Winged helix DNA-binding domain"/>
    <property type="match status" value="1"/>
</dbReference>
<dbReference type="InterPro" id="IPR011711">
    <property type="entry name" value="GntR_C"/>
</dbReference>
<dbReference type="InterPro" id="IPR000524">
    <property type="entry name" value="Tscrpt_reg_HTH_GntR"/>
</dbReference>
<dbReference type="Pfam" id="PF07729">
    <property type="entry name" value="FCD"/>
    <property type="match status" value="1"/>
</dbReference>
<dbReference type="PRINTS" id="PR00035">
    <property type="entry name" value="HTHGNTR"/>
</dbReference>
<dbReference type="PANTHER" id="PTHR43537">
    <property type="entry name" value="TRANSCRIPTIONAL REGULATOR, GNTR FAMILY"/>
    <property type="match status" value="1"/>
</dbReference>
<dbReference type="PROSITE" id="PS50949">
    <property type="entry name" value="HTH_GNTR"/>
    <property type="match status" value="1"/>
</dbReference>
<proteinExistence type="predicted"/>
<dbReference type="Gene3D" id="1.20.120.530">
    <property type="entry name" value="GntR ligand-binding domain-like"/>
    <property type="match status" value="1"/>
</dbReference>
<keyword evidence="3" id="KW-0804">Transcription</keyword>
<dbReference type="SUPFAM" id="SSF48008">
    <property type="entry name" value="GntR ligand-binding domain-like"/>
    <property type="match status" value="1"/>
</dbReference>
<sequence>MPAFRDDDPALVRLELQAVPRGTAVSEVAKQLTALLTGGDLIPGSRLPPERQLAEELGVGRSAVREALAALEILGIVTVRPGSGTYLRDNASELLPTTLSWGLMLSASRTAELAQVRSGLEAQAARLAAENVTEEELENMRGFLATMEDTTADLPAFIEADARFHLQLASSSGNVVLRDLLQSIRSLLRVWVDRGLRSTPQAEDALAEHRTVFAAVEAGDGDAAERAMHEHMSTASRRLEDADADG</sequence>
<dbReference type="SMART" id="SM00345">
    <property type="entry name" value="HTH_GNTR"/>
    <property type="match status" value="1"/>
</dbReference>
<dbReference type="AlphaFoldDB" id="A0A1R4K7Y3"/>
<dbReference type="PANTHER" id="PTHR43537:SF5">
    <property type="entry name" value="UXU OPERON TRANSCRIPTIONAL REGULATOR"/>
    <property type="match status" value="1"/>
</dbReference>
<evidence type="ECO:0000313" key="5">
    <source>
        <dbReference type="EMBL" id="SJN40396.1"/>
    </source>
</evidence>
<protein>
    <submittedName>
        <fullName evidence="5">Transcriptional regulator, GntR family</fullName>
    </submittedName>
</protein>
<evidence type="ECO:0000259" key="4">
    <source>
        <dbReference type="PROSITE" id="PS50949"/>
    </source>
</evidence>
<organism evidence="5 6">
    <name type="scientific">Mycetocola reblochoni REB411</name>
    <dbReference type="NCBI Taxonomy" id="1255698"/>
    <lineage>
        <taxon>Bacteria</taxon>
        <taxon>Bacillati</taxon>
        <taxon>Actinomycetota</taxon>
        <taxon>Actinomycetes</taxon>
        <taxon>Micrococcales</taxon>
        <taxon>Microbacteriaceae</taxon>
        <taxon>Mycetocola</taxon>
    </lineage>
</organism>
<dbReference type="GO" id="GO:0003677">
    <property type="term" value="F:DNA binding"/>
    <property type="evidence" value="ECO:0007669"/>
    <property type="project" value="UniProtKB-KW"/>
</dbReference>
<dbReference type="InterPro" id="IPR008920">
    <property type="entry name" value="TF_FadR/GntR_C"/>
</dbReference>
<feature type="domain" description="HTH gntR-type" evidence="4">
    <location>
        <begin position="22"/>
        <end position="90"/>
    </location>
</feature>
<dbReference type="InterPro" id="IPR036388">
    <property type="entry name" value="WH-like_DNA-bd_sf"/>
</dbReference>
<evidence type="ECO:0000256" key="2">
    <source>
        <dbReference type="ARBA" id="ARBA00023125"/>
    </source>
</evidence>
<dbReference type="Proteomes" id="UP000196778">
    <property type="component" value="Unassembled WGS sequence"/>
</dbReference>
<keyword evidence="1" id="KW-0805">Transcription regulation</keyword>
<dbReference type="EMBL" id="FUKR01000070">
    <property type="protein sequence ID" value="SJN40396.1"/>
    <property type="molecule type" value="Genomic_DNA"/>
</dbReference>
<keyword evidence="6" id="KW-1185">Reference proteome</keyword>
<dbReference type="SMART" id="SM00895">
    <property type="entry name" value="FCD"/>
    <property type="match status" value="1"/>
</dbReference>
<evidence type="ECO:0000256" key="1">
    <source>
        <dbReference type="ARBA" id="ARBA00023015"/>
    </source>
</evidence>
<dbReference type="GO" id="GO:0003700">
    <property type="term" value="F:DNA-binding transcription factor activity"/>
    <property type="evidence" value="ECO:0007669"/>
    <property type="project" value="InterPro"/>
</dbReference>
<keyword evidence="2" id="KW-0238">DNA-binding</keyword>
<dbReference type="SUPFAM" id="SSF46785">
    <property type="entry name" value="Winged helix' DNA-binding domain"/>
    <property type="match status" value="1"/>
</dbReference>
<dbReference type="Pfam" id="PF00392">
    <property type="entry name" value="GntR"/>
    <property type="match status" value="1"/>
</dbReference>
<reference evidence="6" key="1">
    <citation type="submission" date="2017-02" db="EMBL/GenBank/DDBJ databases">
        <authorList>
            <person name="Dridi B."/>
        </authorList>
    </citation>
    <scope>NUCLEOTIDE SEQUENCE [LARGE SCALE GENOMIC DNA]</scope>
    <source>
        <strain evidence="6">EB411</strain>
    </source>
</reference>
<evidence type="ECO:0000256" key="3">
    <source>
        <dbReference type="ARBA" id="ARBA00023163"/>
    </source>
</evidence>
<evidence type="ECO:0000313" key="6">
    <source>
        <dbReference type="Proteomes" id="UP000196778"/>
    </source>
</evidence>
<dbReference type="OrthoDB" id="3172099at2"/>
<dbReference type="InterPro" id="IPR036390">
    <property type="entry name" value="WH_DNA-bd_sf"/>
</dbReference>
<accession>A0A1R4K7Y3</accession>
<dbReference type="CDD" id="cd07377">
    <property type="entry name" value="WHTH_GntR"/>
    <property type="match status" value="1"/>
</dbReference>